<feature type="signal peptide" evidence="4">
    <location>
        <begin position="1"/>
        <end position="18"/>
    </location>
</feature>
<comment type="similarity">
    <text evidence="1 2">Belongs to the RNase T2 family.</text>
</comment>
<evidence type="ECO:0000313" key="5">
    <source>
        <dbReference type="EnsemblMetazoa" id="XP_022671728"/>
    </source>
</evidence>
<dbReference type="InterPro" id="IPR001568">
    <property type="entry name" value="RNase_T2-like"/>
</dbReference>
<name>A0A7M7KTG5_VARDE</name>
<dbReference type="PANTHER" id="PTHR11240:SF22">
    <property type="entry name" value="RIBONUCLEASE T2"/>
    <property type="match status" value="1"/>
</dbReference>
<feature type="compositionally biased region" description="Polar residues" evidence="3">
    <location>
        <begin position="257"/>
        <end position="267"/>
    </location>
</feature>
<reference evidence="5" key="1">
    <citation type="submission" date="2021-01" db="UniProtKB">
        <authorList>
            <consortium name="EnsemblMetazoa"/>
        </authorList>
    </citation>
    <scope>IDENTIFICATION</scope>
</reference>
<dbReference type="Pfam" id="PF00445">
    <property type="entry name" value="Ribonuclease_T2"/>
    <property type="match status" value="1"/>
</dbReference>
<feature type="chain" id="PRO_5029820768" evidence="4">
    <location>
        <begin position="19"/>
        <end position="379"/>
    </location>
</feature>
<proteinExistence type="inferred from homology"/>
<keyword evidence="6" id="KW-1185">Reference proteome</keyword>
<evidence type="ECO:0000256" key="3">
    <source>
        <dbReference type="SAM" id="MobiDB-lite"/>
    </source>
</evidence>
<dbReference type="GO" id="GO:0003723">
    <property type="term" value="F:RNA binding"/>
    <property type="evidence" value="ECO:0007669"/>
    <property type="project" value="InterPro"/>
</dbReference>
<dbReference type="GO" id="GO:0033897">
    <property type="term" value="F:ribonuclease T2 activity"/>
    <property type="evidence" value="ECO:0007669"/>
    <property type="project" value="InterPro"/>
</dbReference>
<evidence type="ECO:0000256" key="1">
    <source>
        <dbReference type="ARBA" id="ARBA00007469"/>
    </source>
</evidence>
<evidence type="ECO:0000313" key="6">
    <source>
        <dbReference type="Proteomes" id="UP000594260"/>
    </source>
</evidence>
<organism evidence="5 6">
    <name type="scientific">Varroa destructor</name>
    <name type="common">Honeybee mite</name>
    <dbReference type="NCBI Taxonomy" id="109461"/>
    <lineage>
        <taxon>Eukaryota</taxon>
        <taxon>Metazoa</taxon>
        <taxon>Ecdysozoa</taxon>
        <taxon>Arthropoda</taxon>
        <taxon>Chelicerata</taxon>
        <taxon>Arachnida</taxon>
        <taxon>Acari</taxon>
        <taxon>Parasitiformes</taxon>
        <taxon>Mesostigmata</taxon>
        <taxon>Gamasina</taxon>
        <taxon>Dermanyssoidea</taxon>
        <taxon>Varroidae</taxon>
        <taxon>Varroa</taxon>
    </lineage>
</organism>
<evidence type="ECO:0000256" key="4">
    <source>
        <dbReference type="SAM" id="SignalP"/>
    </source>
</evidence>
<dbReference type="GeneID" id="111254784"/>
<dbReference type="OrthoDB" id="435754at2759"/>
<dbReference type="PANTHER" id="PTHR11240">
    <property type="entry name" value="RIBONUCLEASE T2"/>
    <property type="match status" value="1"/>
</dbReference>
<dbReference type="Proteomes" id="UP000594260">
    <property type="component" value="Unplaced"/>
</dbReference>
<sequence>MKLTIVKIFVILALVLEAELSASGRRRKRGVLYFEDESLAIFELTLVTTAGYCSVFDCREYIQLHKFPQWIIDNLRILRGDGSEFPSRSCKKVKFNPPEKVERKLRIMWPSLTSTPSRAIWRKKFRRHGPCVLTYAESREKTFGYFKEAITLYQRSNILKLLEMKAIRPNNRAPVSLDNMILAIDRDNTLVEFNCEGSQNGSDILHGVKLCFDSPTGKRTICPDALRKKTCKTKKVWYLRDIQYLNEYRKIEKQSKNGKLTNPGQSNVRKDDYDEFNNSDEQNDYEYYYDTYEDRSGYTEQDKSPYTDTVVKPQQIAVPKTFKPEHDKLADKKLYPNWPVETKNHPSQYSSCILAMPSALCVFVATSFALVGLREVTLS</sequence>
<accession>A0A7M7KTG5</accession>
<dbReference type="KEGG" id="vde:111254784"/>
<dbReference type="EnsemblMetazoa" id="XM_022815993">
    <property type="protein sequence ID" value="XP_022671728"/>
    <property type="gene ID" value="LOC111254784"/>
</dbReference>
<dbReference type="InterPro" id="IPR036430">
    <property type="entry name" value="RNase_T2-like_sf"/>
</dbReference>
<feature type="region of interest" description="Disordered" evidence="3">
    <location>
        <begin position="256"/>
        <end position="276"/>
    </location>
</feature>
<dbReference type="AlphaFoldDB" id="A0A7M7KTG5"/>
<keyword evidence="4" id="KW-0732">Signal</keyword>
<dbReference type="RefSeq" id="XP_022671728.1">
    <property type="nucleotide sequence ID" value="XM_022815993.1"/>
</dbReference>
<dbReference type="Gene3D" id="3.90.730.10">
    <property type="entry name" value="Ribonuclease T2-like"/>
    <property type="match status" value="1"/>
</dbReference>
<dbReference type="SUPFAM" id="SSF55895">
    <property type="entry name" value="Ribonuclease Rh-like"/>
    <property type="match status" value="1"/>
</dbReference>
<evidence type="ECO:0000256" key="2">
    <source>
        <dbReference type="RuleBase" id="RU004328"/>
    </source>
</evidence>
<dbReference type="InParanoid" id="A0A7M7KTG5"/>
<protein>
    <submittedName>
        <fullName evidence="5">Uncharacterized protein</fullName>
    </submittedName>
</protein>